<dbReference type="SUPFAM" id="SSF48452">
    <property type="entry name" value="TPR-like"/>
    <property type="match status" value="1"/>
</dbReference>
<keyword evidence="4" id="KW-1185">Reference proteome</keyword>
<accession>A0A6A5JYN2</accession>
<gene>
    <name evidence="3" type="ORF">BDW02DRAFT_562334</name>
</gene>
<dbReference type="OrthoDB" id="5346457at2759"/>
<dbReference type="Gene3D" id="1.25.40.10">
    <property type="entry name" value="Tetratricopeptide repeat domain"/>
    <property type="match status" value="1"/>
</dbReference>
<proteinExistence type="predicted"/>
<dbReference type="Gene3D" id="3.40.50.300">
    <property type="entry name" value="P-loop containing nucleotide triphosphate hydrolases"/>
    <property type="match status" value="1"/>
</dbReference>
<dbReference type="Proteomes" id="UP000800040">
    <property type="component" value="Unassembled WGS sequence"/>
</dbReference>
<dbReference type="InterPro" id="IPR027417">
    <property type="entry name" value="P-loop_NTPase"/>
</dbReference>
<dbReference type="PROSITE" id="PS50005">
    <property type="entry name" value="TPR"/>
    <property type="match status" value="1"/>
</dbReference>
<dbReference type="EMBL" id="ML975493">
    <property type="protein sequence ID" value="KAF1828816.1"/>
    <property type="molecule type" value="Genomic_DNA"/>
</dbReference>
<evidence type="ECO:0000313" key="3">
    <source>
        <dbReference type="EMBL" id="KAF1828816.1"/>
    </source>
</evidence>
<keyword evidence="1" id="KW-0802">TPR repeat</keyword>
<dbReference type="InterPro" id="IPR011990">
    <property type="entry name" value="TPR-like_helical_dom_sf"/>
</dbReference>
<feature type="region of interest" description="Disordered" evidence="2">
    <location>
        <begin position="730"/>
        <end position="771"/>
    </location>
</feature>
<organism evidence="3 4">
    <name type="scientific">Decorospora gaudefroyi</name>
    <dbReference type="NCBI Taxonomy" id="184978"/>
    <lineage>
        <taxon>Eukaryota</taxon>
        <taxon>Fungi</taxon>
        <taxon>Dikarya</taxon>
        <taxon>Ascomycota</taxon>
        <taxon>Pezizomycotina</taxon>
        <taxon>Dothideomycetes</taxon>
        <taxon>Pleosporomycetidae</taxon>
        <taxon>Pleosporales</taxon>
        <taxon>Pleosporineae</taxon>
        <taxon>Pleosporaceae</taxon>
        <taxon>Decorospora</taxon>
    </lineage>
</organism>
<feature type="repeat" description="TPR" evidence="1">
    <location>
        <begin position="633"/>
        <end position="666"/>
    </location>
</feature>
<dbReference type="InterPro" id="IPR053137">
    <property type="entry name" value="NLR-like"/>
</dbReference>
<evidence type="ECO:0000256" key="2">
    <source>
        <dbReference type="SAM" id="MobiDB-lite"/>
    </source>
</evidence>
<evidence type="ECO:0000313" key="4">
    <source>
        <dbReference type="Proteomes" id="UP000800040"/>
    </source>
</evidence>
<dbReference type="Gene3D" id="3.40.1090.10">
    <property type="entry name" value="Cytosolic phospholipase A2 catalytic domain"/>
    <property type="match status" value="1"/>
</dbReference>
<reference evidence="3" key="1">
    <citation type="submission" date="2020-01" db="EMBL/GenBank/DDBJ databases">
        <authorList>
            <consortium name="DOE Joint Genome Institute"/>
            <person name="Haridas S."/>
            <person name="Albert R."/>
            <person name="Binder M."/>
            <person name="Bloem J."/>
            <person name="Labutti K."/>
            <person name="Salamov A."/>
            <person name="Andreopoulos B."/>
            <person name="Baker S.E."/>
            <person name="Barry K."/>
            <person name="Bills G."/>
            <person name="Bluhm B.H."/>
            <person name="Cannon C."/>
            <person name="Castanera R."/>
            <person name="Culley D.E."/>
            <person name="Daum C."/>
            <person name="Ezra D."/>
            <person name="Gonzalez J.B."/>
            <person name="Henrissat B."/>
            <person name="Kuo A."/>
            <person name="Liang C."/>
            <person name="Lipzen A."/>
            <person name="Lutzoni F."/>
            <person name="Magnuson J."/>
            <person name="Mondo S."/>
            <person name="Nolan M."/>
            <person name="Ohm R."/>
            <person name="Pangilinan J."/>
            <person name="Park H.-J."/>
            <person name="Ramirez L."/>
            <person name="Alfaro M."/>
            <person name="Sun H."/>
            <person name="Tritt A."/>
            <person name="Yoshinaga Y."/>
            <person name="Zwiers L.-H."/>
            <person name="Turgeon B.G."/>
            <person name="Goodwin S.B."/>
            <person name="Spatafora J.W."/>
            <person name="Crous P.W."/>
            <person name="Grigoriev I.V."/>
        </authorList>
    </citation>
    <scope>NUCLEOTIDE SEQUENCE</scope>
    <source>
        <strain evidence="3">P77</strain>
    </source>
</reference>
<feature type="compositionally biased region" description="Basic residues" evidence="2">
    <location>
        <begin position="756"/>
        <end position="771"/>
    </location>
</feature>
<name>A0A6A5JYN2_9PLEO</name>
<protein>
    <submittedName>
        <fullName evidence="3">Uncharacterized protein</fullName>
    </submittedName>
</protein>
<sequence>MLPMIADANNPVREVWDQAQMVWGPEPLEGKVKCLISIGTGVPSLKPFKDDVLHISETLVAIATETEATAERFRRERALLESNGRYCRFNVVRGLEDIGLEEAKKVKEMAAATRLYISSQEVHKQMQACAANLTRYKETSPYLVPFTLEDVPRVSKFVDRPAEMMRLELALLPRPEQSQRQRIHVLHGLGGMGKTQLTVEFARRHHHRFSSVFWLDGRSEDTLKRSIAGHASRIPQGQITETSRTYAGDSSTNVDAVVRDVMAWLARSDNTAWLLIFDNVDREYSADSGDADAYDVKSYFSVADHGTVLIRMRLARLEQLGDSQQLGKVSKEQEQTILDCWYKRKHAESERLLALLALLDGLPLAIAQAGAYLQEIGLATYLRFYEQQWSELMELDYLDDDPLQDYPGRSVWTTWAILYQAIRNKHEDTANLLLLWSFLDNKDLWHGLFAAACRSSTVAARMLSGWVGDIATSEVKFSRAMQLLHRYSLVEEAARATETTSYATHPVVHQWAHHSQGKRFTTELSRLAVVAVGWAVPASSTRDYSALQRRLLPHAQACSGQIVKSGTVWCGRAKGDKNRDVEEAKELNAVLDAVHCLGLLYADQGKLGKAEQMYDRALRGYEEALGPTYTLTLATVGNLGNLYKDQGKLGEAEQMYERALRGYEEALGSNLSQQYRPALNTLENMGDLYALQAEIPKAQAMYARALSGLSIVLGQSSKRCMKLAAKIDAVPSPSRQREGQSKLPTVVERSAPQHDRTKKSSRLPIRKVVKK</sequence>
<dbReference type="PANTHER" id="PTHR46082">
    <property type="entry name" value="ATP/GTP-BINDING PROTEIN-RELATED"/>
    <property type="match status" value="1"/>
</dbReference>
<dbReference type="SUPFAM" id="SSF52540">
    <property type="entry name" value="P-loop containing nucleoside triphosphate hydrolases"/>
    <property type="match status" value="1"/>
</dbReference>
<dbReference type="Pfam" id="PF13424">
    <property type="entry name" value="TPR_12"/>
    <property type="match status" value="1"/>
</dbReference>
<dbReference type="InterPro" id="IPR019734">
    <property type="entry name" value="TPR_rpt"/>
</dbReference>
<evidence type="ECO:0000256" key="1">
    <source>
        <dbReference type="PROSITE-ProRule" id="PRU00339"/>
    </source>
</evidence>
<dbReference type="PANTHER" id="PTHR46082:SF6">
    <property type="entry name" value="AAA+ ATPASE DOMAIN-CONTAINING PROTEIN-RELATED"/>
    <property type="match status" value="1"/>
</dbReference>
<dbReference type="SMART" id="SM00028">
    <property type="entry name" value="TPR"/>
    <property type="match status" value="2"/>
</dbReference>
<dbReference type="AlphaFoldDB" id="A0A6A5JYN2"/>